<keyword evidence="3" id="KW-1185">Reference proteome</keyword>
<reference evidence="2 3" key="1">
    <citation type="journal article" date="2017" name="PLoS Biol.">
        <title>The sea cucumber genome provides insights into morphological evolution and visceral regeneration.</title>
        <authorList>
            <person name="Zhang X."/>
            <person name="Sun L."/>
            <person name="Yuan J."/>
            <person name="Sun Y."/>
            <person name="Gao Y."/>
            <person name="Zhang L."/>
            <person name="Li S."/>
            <person name="Dai H."/>
            <person name="Hamel J.F."/>
            <person name="Liu C."/>
            <person name="Yu Y."/>
            <person name="Liu S."/>
            <person name="Lin W."/>
            <person name="Guo K."/>
            <person name="Jin S."/>
            <person name="Xu P."/>
            <person name="Storey K.B."/>
            <person name="Huan P."/>
            <person name="Zhang T."/>
            <person name="Zhou Y."/>
            <person name="Zhang J."/>
            <person name="Lin C."/>
            <person name="Li X."/>
            <person name="Xing L."/>
            <person name="Huo D."/>
            <person name="Sun M."/>
            <person name="Wang L."/>
            <person name="Mercier A."/>
            <person name="Li F."/>
            <person name="Yang H."/>
            <person name="Xiang J."/>
        </authorList>
    </citation>
    <scope>NUCLEOTIDE SEQUENCE [LARGE SCALE GENOMIC DNA]</scope>
    <source>
        <strain evidence="2">Shaxun</strain>
        <tissue evidence="2">Muscle</tissue>
    </source>
</reference>
<sequence length="448" mass="52092">MRVTQIRHETMKTTDEDVPLTTNLQFVSTSTTKQISIELRKVFGNIFHSYQKLFNKMNISSDLNGRFLPITLDGPFGVLDQQLTDTLSAQLRHSLTTGPEQVEERPQQRFPHNTEASKHHVSNWNKVTNGTEDHVQQLPVPAQISLNAIIDRHIDNDNDDESDDESDTDSVIDTSECDDVTGVNAKTIGDMIKVTAKCHWLLRQYQRMNLHERRQEHETPVTTLKSDVNNLKTRMQVMTLLASPLPMDDNTGEESCCNDSTLASLAEEGRLPWMQTSVDMEEDVVPCWSEEAHPDISDLVRATVEVECEVKSKEPYDRRDRFIFQWFLDDRRMSRIWVEEKLHQDRLHQREFFNEFCPFWPPITAQEYHYDFFYNFNGRKPLEFQTNYSASFLPLTLGCLHLHLSLPHIMVTSYLHHILMPWAEEHDRSLSYQDIQQPIALPCRFAST</sequence>
<evidence type="ECO:0000313" key="2">
    <source>
        <dbReference type="EMBL" id="PIK55710.1"/>
    </source>
</evidence>
<name>A0A2G8L6F2_STIJA</name>
<feature type="compositionally biased region" description="Acidic residues" evidence="1">
    <location>
        <begin position="157"/>
        <end position="175"/>
    </location>
</feature>
<evidence type="ECO:0000313" key="3">
    <source>
        <dbReference type="Proteomes" id="UP000230750"/>
    </source>
</evidence>
<gene>
    <name evidence="2" type="ORF">BSL78_07370</name>
</gene>
<organism evidence="2 3">
    <name type="scientific">Stichopus japonicus</name>
    <name type="common">Sea cucumber</name>
    <dbReference type="NCBI Taxonomy" id="307972"/>
    <lineage>
        <taxon>Eukaryota</taxon>
        <taxon>Metazoa</taxon>
        <taxon>Echinodermata</taxon>
        <taxon>Eleutherozoa</taxon>
        <taxon>Echinozoa</taxon>
        <taxon>Holothuroidea</taxon>
        <taxon>Aspidochirotacea</taxon>
        <taxon>Aspidochirotida</taxon>
        <taxon>Stichopodidae</taxon>
        <taxon>Apostichopus</taxon>
    </lineage>
</organism>
<proteinExistence type="predicted"/>
<dbReference type="AlphaFoldDB" id="A0A2G8L6F2"/>
<dbReference type="EMBL" id="MRZV01000203">
    <property type="protein sequence ID" value="PIK55710.1"/>
    <property type="molecule type" value="Genomic_DNA"/>
</dbReference>
<accession>A0A2G8L6F2</accession>
<dbReference type="OrthoDB" id="10660507at2759"/>
<feature type="region of interest" description="Disordered" evidence="1">
    <location>
        <begin position="154"/>
        <end position="175"/>
    </location>
</feature>
<comment type="caution">
    <text evidence="2">The sequence shown here is derived from an EMBL/GenBank/DDBJ whole genome shotgun (WGS) entry which is preliminary data.</text>
</comment>
<evidence type="ECO:0000256" key="1">
    <source>
        <dbReference type="SAM" id="MobiDB-lite"/>
    </source>
</evidence>
<dbReference type="Proteomes" id="UP000230750">
    <property type="component" value="Unassembled WGS sequence"/>
</dbReference>
<protein>
    <submittedName>
        <fullName evidence="2">Uncharacterized protein</fullName>
    </submittedName>
</protein>
<feature type="region of interest" description="Disordered" evidence="1">
    <location>
        <begin position="95"/>
        <end position="119"/>
    </location>
</feature>